<accession>A0A4D6M535</accession>
<dbReference type="Gene3D" id="3.90.1410.10">
    <property type="entry name" value="set domain protein methyltransferase, domain 1"/>
    <property type="match status" value="1"/>
</dbReference>
<gene>
    <name evidence="1" type="ORF">DEO72_LG6g997</name>
</gene>
<dbReference type="PANTHER" id="PTHR13271">
    <property type="entry name" value="UNCHARACTERIZED PUTATIVE METHYLTRANSFERASE"/>
    <property type="match status" value="1"/>
</dbReference>
<dbReference type="GO" id="GO:0016279">
    <property type="term" value="F:protein-lysine N-methyltransferase activity"/>
    <property type="evidence" value="ECO:0007669"/>
    <property type="project" value="TreeGrafter"/>
</dbReference>
<sequence>MTTLEVLRSWQTVQEDKALIYEDWKENILPLLDLAPLKLNLKFFDIEQYFAAKSLISSRSFEIDDYHGFGMVPLEDLFNHKTGAEDLHFTAMSSNYESGSDVDGSNNDEGIIKEEEALVQNSSTDMIASIDANVGNNIDSDLESSSFSKDDTSMLEMIMIKDVSSGTETWSWYFNGVLQLFLTTIVEQEFPF</sequence>
<dbReference type="SUPFAM" id="SSF82199">
    <property type="entry name" value="SET domain"/>
    <property type="match status" value="1"/>
</dbReference>
<dbReference type="PANTHER" id="PTHR13271:SF34">
    <property type="entry name" value="N-LYSINE METHYLTRANSFERASE SETD6"/>
    <property type="match status" value="1"/>
</dbReference>
<dbReference type="EMBL" id="CP039350">
    <property type="protein sequence ID" value="QCD96295.1"/>
    <property type="molecule type" value="Genomic_DNA"/>
</dbReference>
<dbReference type="InterPro" id="IPR050600">
    <property type="entry name" value="SETD3_SETD6_MTase"/>
</dbReference>
<evidence type="ECO:0000313" key="1">
    <source>
        <dbReference type="EMBL" id="QCD96295.1"/>
    </source>
</evidence>
<proteinExistence type="predicted"/>
<dbReference type="Proteomes" id="UP000501690">
    <property type="component" value="Linkage Group LG6"/>
</dbReference>
<evidence type="ECO:0000313" key="2">
    <source>
        <dbReference type="Proteomes" id="UP000501690"/>
    </source>
</evidence>
<dbReference type="AlphaFoldDB" id="A0A4D6M535"/>
<dbReference type="GO" id="GO:0005634">
    <property type="term" value="C:nucleus"/>
    <property type="evidence" value="ECO:0007669"/>
    <property type="project" value="TreeGrafter"/>
</dbReference>
<name>A0A4D6M535_VIGUN</name>
<keyword evidence="2" id="KW-1185">Reference proteome</keyword>
<protein>
    <submittedName>
        <fullName evidence="1">Uncharacterized protein</fullName>
    </submittedName>
</protein>
<organism evidence="1 2">
    <name type="scientific">Vigna unguiculata</name>
    <name type="common">Cowpea</name>
    <dbReference type="NCBI Taxonomy" id="3917"/>
    <lineage>
        <taxon>Eukaryota</taxon>
        <taxon>Viridiplantae</taxon>
        <taxon>Streptophyta</taxon>
        <taxon>Embryophyta</taxon>
        <taxon>Tracheophyta</taxon>
        <taxon>Spermatophyta</taxon>
        <taxon>Magnoliopsida</taxon>
        <taxon>eudicotyledons</taxon>
        <taxon>Gunneridae</taxon>
        <taxon>Pentapetalae</taxon>
        <taxon>rosids</taxon>
        <taxon>fabids</taxon>
        <taxon>Fabales</taxon>
        <taxon>Fabaceae</taxon>
        <taxon>Papilionoideae</taxon>
        <taxon>50 kb inversion clade</taxon>
        <taxon>NPAAA clade</taxon>
        <taxon>indigoferoid/millettioid clade</taxon>
        <taxon>Phaseoleae</taxon>
        <taxon>Vigna</taxon>
    </lineage>
</organism>
<reference evidence="1 2" key="1">
    <citation type="submission" date="2019-04" db="EMBL/GenBank/DDBJ databases">
        <title>An improved genome assembly and genetic linkage map for asparagus bean, Vigna unguiculata ssp. sesquipedialis.</title>
        <authorList>
            <person name="Xia Q."/>
            <person name="Zhang R."/>
            <person name="Dong Y."/>
        </authorList>
    </citation>
    <scope>NUCLEOTIDE SEQUENCE [LARGE SCALE GENOMIC DNA]</scope>
    <source>
        <tissue evidence="1">Leaf</tissue>
    </source>
</reference>
<dbReference type="InterPro" id="IPR046341">
    <property type="entry name" value="SET_dom_sf"/>
</dbReference>